<dbReference type="REBASE" id="20855">
    <property type="entry name" value="M.Bca12333ORF2140P"/>
</dbReference>
<dbReference type="EMBL" id="CP001618">
    <property type="protein sequence ID" value="ACQ80392.1"/>
    <property type="molecule type" value="Genomic_DNA"/>
</dbReference>
<dbReference type="STRING" id="471853.Bcav_2140"/>
<evidence type="ECO:0000313" key="6">
    <source>
        <dbReference type="Proteomes" id="UP000007962"/>
    </source>
</evidence>
<dbReference type="Pfam" id="PF00145">
    <property type="entry name" value="DNA_methylase"/>
    <property type="match status" value="1"/>
</dbReference>
<keyword evidence="3" id="KW-0680">Restriction system</keyword>
<feature type="compositionally biased region" description="Basic and acidic residues" evidence="4">
    <location>
        <begin position="248"/>
        <end position="259"/>
    </location>
</feature>
<gene>
    <name evidence="5" type="ordered locus">Bcav_2140</name>
</gene>
<reference evidence="5 6" key="1">
    <citation type="journal article" date="2009" name="Stand. Genomic Sci.">
        <title>Complete genome sequence of Beutenbergia cavernae type strain (HKI 0122).</title>
        <authorList>
            <person name="Land M."/>
            <person name="Pukall R."/>
            <person name="Abt B."/>
            <person name="Goker M."/>
            <person name="Rohde M."/>
            <person name="Glavina Del Rio T."/>
            <person name="Tice H."/>
            <person name="Copeland A."/>
            <person name="Cheng J.F."/>
            <person name="Lucas S."/>
            <person name="Chen F."/>
            <person name="Nolan M."/>
            <person name="Bruce D."/>
            <person name="Goodwin L."/>
            <person name="Pitluck S."/>
            <person name="Ivanova N."/>
            <person name="Mavromatis K."/>
            <person name="Ovchinnikova G."/>
            <person name="Pati A."/>
            <person name="Chen A."/>
            <person name="Palaniappan K."/>
            <person name="Hauser L."/>
            <person name="Chang Y.J."/>
            <person name="Jefferies C.C."/>
            <person name="Saunders E."/>
            <person name="Brettin T."/>
            <person name="Detter J.C."/>
            <person name="Han C."/>
            <person name="Chain P."/>
            <person name="Bristow J."/>
            <person name="Eisen J.A."/>
            <person name="Markowitz V."/>
            <person name="Hugenholtz P."/>
            <person name="Kyrpides N.C."/>
            <person name="Klenk H.P."/>
            <person name="Lapidus A."/>
        </authorList>
    </citation>
    <scope>NUCLEOTIDE SEQUENCE [LARGE SCALE GENOMIC DNA]</scope>
    <source>
        <strain evidence="6">ATCC BAA-8 / DSM 12333 / NBRC 16432</strain>
    </source>
</reference>
<protein>
    <submittedName>
        <fullName evidence="5">C-5 cytosine-specific DNA methylase</fullName>
    </submittedName>
</protein>
<evidence type="ECO:0000256" key="3">
    <source>
        <dbReference type="ARBA" id="ARBA00022747"/>
    </source>
</evidence>
<dbReference type="OrthoDB" id="9813719at2"/>
<keyword evidence="6" id="KW-1185">Reference proteome</keyword>
<dbReference type="GO" id="GO:0008168">
    <property type="term" value="F:methyltransferase activity"/>
    <property type="evidence" value="ECO:0007669"/>
    <property type="project" value="UniProtKB-KW"/>
</dbReference>
<feature type="region of interest" description="Disordered" evidence="4">
    <location>
        <begin position="138"/>
        <end position="175"/>
    </location>
</feature>
<dbReference type="SUPFAM" id="SSF53335">
    <property type="entry name" value="S-adenosyl-L-methionine-dependent methyltransferases"/>
    <property type="match status" value="1"/>
</dbReference>
<dbReference type="HOGENOM" id="CLU_006958_5_3_11"/>
<dbReference type="KEGG" id="bcv:Bcav_2140"/>
<dbReference type="GO" id="GO:0009307">
    <property type="term" value="P:DNA restriction-modification system"/>
    <property type="evidence" value="ECO:0007669"/>
    <property type="project" value="UniProtKB-KW"/>
</dbReference>
<accession>C5C6I6</accession>
<feature type="region of interest" description="Disordered" evidence="4">
    <location>
        <begin position="240"/>
        <end position="259"/>
    </location>
</feature>
<dbReference type="AlphaFoldDB" id="C5C6I6"/>
<dbReference type="eggNOG" id="COG0270">
    <property type="taxonomic scope" value="Bacteria"/>
</dbReference>
<dbReference type="Gene3D" id="3.40.50.150">
    <property type="entry name" value="Vaccinia Virus protein VP39"/>
    <property type="match status" value="1"/>
</dbReference>
<feature type="compositionally biased region" description="Basic and acidic residues" evidence="4">
    <location>
        <begin position="162"/>
        <end position="175"/>
    </location>
</feature>
<evidence type="ECO:0000256" key="1">
    <source>
        <dbReference type="ARBA" id="ARBA00022603"/>
    </source>
</evidence>
<dbReference type="InterPro" id="IPR001525">
    <property type="entry name" value="C5_MeTfrase"/>
</dbReference>
<proteinExistence type="predicted"/>
<dbReference type="InterPro" id="IPR029063">
    <property type="entry name" value="SAM-dependent_MTases_sf"/>
</dbReference>
<evidence type="ECO:0000256" key="4">
    <source>
        <dbReference type="SAM" id="MobiDB-lite"/>
    </source>
</evidence>
<feature type="compositionally biased region" description="Low complexity" evidence="4">
    <location>
        <begin position="151"/>
        <end position="160"/>
    </location>
</feature>
<evidence type="ECO:0000313" key="5">
    <source>
        <dbReference type="EMBL" id="ACQ80392.1"/>
    </source>
</evidence>
<dbReference type="PRINTS" id="PR00105">
    <property type="entry name" value="C5METTRFRASE"/>
</dbReference>
<sequence>MHNSPDRDDGPLRVGPLFSGRGGLDLAVEHVFSAETIWFSELNETVARIFGRHWPDAPNLGDITAMDRRAAAPVDILTGVFPCQFVLTVGQRAGLTPCAASGLWSNMAAAFAALQPKLVVIENVRGLLSTTAAQRATLEGTGHERRNPDNATSATDAASTLRDVEPDPWHVGDDATRPLRAAGAVLGDLADLRRDTRWIGLPASLVGASHHRFRIFILAHPQGPVPNPAGLRLLPSRRVSRTGAGQPGHDRAVAPDHRPCPARTRWLTEQAQRVRGPVDADQGHLRRWGRYADAIGRWEPRTSPGTVCTHRSHLDG</sequence>
<name>C5C6I6_BEUC1</name>
<keyword evidence="2" id="KW-0808">Transferase</keyword>
<dbReference type="Proteomes" id="UP000007962">
    <property type="component" value="Chromosome"/>
</dbReference>
<organism evidence="5 6">
    <name type="scientific">Beutenbergia cavernae (strain ATCC BAA-8 / DSM 12333 / CCUG 43141 / JCM 11478 / NBRC 16432 / NCIMB 13614 / HKI 0122)</name>
    <dbReference type="NCBI Taxonomy" id="471853"/>
    <lineage>
        <taxon>Bacteria</taxon>
        <taxon>Bacillati</taxon>
        <taxon>Actinomycetota</taxon>
        <taxon>Actinomycetes</taxon>
        <taxon>Micrococcales</taxon>
        <taxon>Beutenbergiaceae</taxon>
        <taxon>Beutenbergia</taxon>
    </lineage>
</organism>
<keyword evidence="1 5" id="KW-0489">Methyltransferase</keyword>
<dbReference type="GO" id="GO:0032259">
    <property type="term" value="P:methylation"/>
    <property type="evidence" value="ECO:0007669"/>
    <property type="project" value="UniProtKB-KW"/>
</dbReference>
<evidence type="ECO:0000256" key="2">
    <source>
        <dbReference type="ARBA" id="ARBA00022679"/>
    </source>
</evidence>